<dbReference type="InterPro" id="IPR009057">
    <property type="entry name" value="Homeodomain-like_sf"/>
</dbReference>
<sequence>MIDTSTPRARAREQTMRDIVRIGRVHLATDGAAALSLRAVARDLGIVSSAVYRYVASRDELLTLLVVDGYDELGDAVDAALASVDPADFAGRMTAIGRAVRAWGLAEPATYALLFGSPVPGYEAPAEQTTGPGVRVVGRLVEVWEDAWQAGAIAVAVDEGPLKPRRLARDLARIRREMGLTVPDALMARGFFAWAALFGCVTWEVFGQYGSATFADPADLFEQHLAALVESVGLAQPSVAVLVPGRCGDVEGPDDAELVAQLAGEG</sequence>
<dbReference type="Pfam" id="PF13305">
    <property type="entry name" value="TetR_C_33"/>
    <property type="match status" value="1"/>
</dbReference>
<keyword evidence="7" id="KW-1185">Reference proteome</keyword>
<dbReference type="InterPro" id="IPR036271">
    <property type="entry name" value="Tet_transcr_reg_TetR-rel_C_sf"/>
</dbReference>
<evidence type="ECO:0000256" key="4">
    <source>
        <dbReference type="PROSITE-ProRule" id="PRU00335"/>
    </source>
</evidence>
<feature type="domain" description="HTH tetR-type" evidence="5">
    <location>
        <begin position="13"/>
        <end position="73"/>
    </location>
</feature>
<evidence type="ECO:0000313" key="6">
    <source>
        <dbReference type="EMBL" id="SEC60303.1"/>
    </source>
</evidence>
<protein>
    <submittedName>
        <fullName evidence="6">Regulatory protein, tetR family</fullName>
    </submittedName>
</protein>
<evidence type="ECO:0000313" key="7">
    <source>
        <dbReference type="Proteomes" id="UP000198742"/>
    </source>
</evidence>
<feature type="DNA-binding region" description="H-T-H motif" evidence="4">
    <location>
        <begin position="36"/>
        <end position="55"/>
    </location>
</feature>
<dbReference type="InterPro" id="IPR001647">
    <property type="entry name" value="HTH_TetR"/>
</dbReference>
<evidence type="ECO:0000256" key="2">
    <source>
        <dbReference type="ARBA" id="ARBA00023125"/>
    </source>
</evidence>
<keyword evidence="3" id="KW-0804">Transcription</keyword>
<dbReference type="PROSITE" id="PS50977">
    <property type="entry name" value="HTH_TETR_2"/>
    <property type="match status" value="1"/>
</dbReference>
<reference evidence="7" key="1">
    <citation type="submission" date="2016-10" db="EMBL/GenBank/DDBJ databases">
        <authorList>
            <person name="Varghese N."/>
            <person name="Submissions S."/>
        </authorList>
    </citation>
    <scope>NUCLEOTIDE SEQUENCE [LARGE SCALE GENOMIC DNA]</scope>
    <source>
        <strain evidence="7">DSM 22017</strain>
    </source>
</reference>
<dbReference type="SUPFAM" id="SSF46689">
    <property type="entry name" value="Homeodomain-like"/>
    <property type="match status" value="1"/>
</dbReference>
<dbReference type="AlphaFoldDB" id="A0A1H4TUX5"/>
<dbReference type="EMBL" id="FNRT01000002">
    <property type="protein sequence ID" value="SEC60303.1"/>
    <property type="molecule type" value="Genomic_DNA"/>
</dbReference>
<dbReference type="RefSeq" id="WP_175539668.1">
    <property type="nucleotide sequence ID" value="NZ_FNRT01000002.1"/>
</dbReference>
<evidence type="ECO:0000256" key="3">
    <source>
        <dbReference type="ARBA" id="ARBA00023163"/>
    </source>
</evidence>
<proteinExistence type="predicted"/>
<gene>
    <name evidence="6" type="ORF">SAMN04489844_2608</name>
</gene>
<dbReference type="STRING" id="402596.SAMN04489844_2608"/>
<dbReference type="GO" id="GO:0003677">
    <property type="term" value="F:DNA binding"/>
    <property type="evidence" value="ECO:0007669"/>
    <property type="project" value="UniProtKB-UniRule"/>
</dbReference>
<keyword evidence="1" id="KW-0805">Transcription regulation</keyword>
<evidence type="ECO:0000259" key="5">
    <source>
        <dbReference type="PROSITE" id="PS50977"/>
    </source>
</evidence>
<accession>A0A1H4TUX5</accession>
<dbReference type="InterPro" id="IPR025996">
    <property type="entry name" value="MT1864/Rv1816-like_C"/>
</dbReference>
<organism evidence="6 7">
    <name type="scientific">Nocardioides exalbidus</name>
    <dbReference type="NCBI Taxonomy" id="402596"/>
    <lineage>
        <taxon>Bacteria</taxon>
        <taxon>Bacillati</taxon>
        <taxon>Actinomycetota</taxon>
        <taxon>Actinomycetes</taxon>
        <taxon>Propionibacteriales</taxon>
        <taxon>Nocardioidaceae</taxon>
        <taxon>Nocardioides</taxon>
    </lineage>
</organism>
<dbReference type="Gene3D" id="1.10.357.10">
    <property type="entry name" value="Tetracycline Repressor, domain 2"/>
    <property type="match status" value="1"/>
</dbReference>
<name>A0A1H4TUX5_9ACTN</name>
<evidence type="ECO:0000256" key="1">
    <source>
        <dbReference type="ARBA" id="ARBA00023015"/>
    </source>
</evidence>
<dbReference type="Proteomes" id="UP000198742">
    <property type="component" value="Unassembled WGS sequence"/>
</dbReference>
<dbReference type="SUPFAM" id="SSF48498">
    <property type="entry name" value="Tetracyclin repressor-like, C-terminal domain"/>
    <property type="match status" value="1"/>
</dbReference>
<keyword evidence="2 4" id="KW-0238">DNA-binding</keyword>